<dbReference type="EMBL" id="DQUR01000120">
    <property type="protein sequence ID" value="HIP89027.1"/>
    <property type="molecule type" value="Genomic_DNA"/>
</dbReference>
<dbReference type="SUPFAM" id="SSF52540">
    <property type="entry name" value="P-loop containing nucleoside triphosphate hydrolases"/>
    <property type="match status" value="1"/>
</dbReference>
<dbReference type="Gene3D" id="3.40.50.300">
    <property type="entry name" value="P-loop containing nucleotide triphosphate hydrolases"/>
    <property type="match status" value="2"/>
</dbReference>
<dbReference type="AlphaFoldDB" id="A0A832ZEU2"/>
<feature type="domain" description="Helicase ATP-binding" evidence="3">
    <location>
        <begin position="54"/>
        <end position="239"/>
    </location>
</feature>
<dbReference type="Proteomes" id="UP000653692">
    <property type="component" value="Unassembled WGS sequence"/>
</dbReference>
<evidence type="ECO:0000313" key="5">
    <source>
        <dbReference type="EMBL" id="HIP89027.1"/>
    </source>
</evidence>
<dbReference type="SMART" id="SM00487">
    <property type="entry name" value="DEXDc"/>
    <property type="match status" value="1"/>
</dbReference>
<dbReference type="InterPro" id="IPR027417">
    <property type="entry name" value="P-loop_NTPase"/>
</dbReference>
<comment type="caution">
    <text evidence="5">The sequence shown here is derived from an EMBL/GenBank/DDBJ whole genome shotgun (WGS) entry which is preliminary data.</text>
</comment>
<keyword evidence="2" id="KW-0067">ATP-binding</keyword>
<evidence type="ECO:0000256" key="2">
    <source>
        <dbReference type="ARBA" id="ARBA00022840"/>
    </source>
</evidence>
<gene>
    <name evidence="5" type="ORF">EYH24_03545</name>
</gene>
<accession>A0A832ZEU2</accession>
<organism evidence="5 6">
    <name type="scientific">Thermococcus paralvinellae</name>
    <dbReference type="NCBI Taxonomy" id="582419"/>
    <lineage>
        <taxon>Archaea</taxon>
        <taxon>Methanobacteriati</taxon>
        <taxon>Methanobacteriota</taxon>
        <taxon>Thermococci</taxon>
        <taxon>Thermococcales</taxon>
        <taxon>Thermococcaceae</taxon>
        <taxon>Thermococcus</taxon>
    </lineage>
</organism>
<protein>
    <submittedName>
        <fullName evidence="5">DEAD/DEAH box helicase</fullName>
    </submittedName>
</protein>
<evidence type="ECO:0000256" key="1">
    <source>
        <dbReference type="ARBA" id="ARBA00022741"/>
    </source>
</evidence>
<dbReference type="PROSITE" id="PS51192">
    <property type="entry name" value="HELICASE_ATP_BIND_1"/>
    <property type="match status" value="1"/>
</dbReference>
<name>A0A832ZEU2_9EURY</name>
<reference evidence="5" key="1">
    <citation type="journal article" date="2020" name="ISME J.">
        <title>Gammaproteobacteria mediating utilization of methyl-, sulfur- and petroleum organic compounds in deep ocean hydrothermal plumes.</title>
        <authorList>
            <person name="Zhou Z."/>
            <person name="Liu Y."/>
            <person name="Pan J."/>
            <person name="Cron B.R."/>
            <person name="Toner B.M."/>
            <person name="Anantharaman K."/>
            <person name="Breier J.A."/>
            <person name="Dick G.J."/>
            <person name="Li M."/>
        </authorList>
    </citation>
    <scope>NUCLEOTIDE SEQUENCE</scope>
    <source>
        <strain evidence="5">SZUA-1476</strain>
    </source>
</reference>
<keyword evidence="5" id="KW-0378">Hydrolase</keyword>
<dbReference type="Pfam" id="PF00271">
    <property type="entry name" value="Helicase_C"/>
    <property type="match status" value="1"/>
</dbReference>
<dbReference type="InterPro" id="IPR018973">
    <property type="entry name" value="MZB"/>
</dbReference>
<dbReference type="GO" id="GO:0003676">
    <property type="term" value="F:nucleic acid binding"/>
    <property type="evidence" value="ECO:0007669"/>
    <property type="project" value="InterPro"/>
</dbReference>
<dbReference type="Pfam" id="PF00270">
    <property type="entry name" value="DEAD"/>
    <property type="match status" value="1"/>
</dbReference>
<evidence type="ECO:0000259" key="3">
    <source>
        <dbReference type="PROSITE" id="PS51192"/>
    </source>
</evidence>
<dbReference type="GO" id="GO:0036297">
    <property type="term" value="P:interstrand cross-link repair"/>
    <property type="evidence" value="ECO:0007669"/>
    <property type="project" value="TreeGrafter"/>
</dbReference>
<keyword evidence="1" id="KW-0547">Nucleotide-binding</keyword>
<dbReference type="InterPro" id="IPR001650">
    <property type="entry name" value="Helicase_C-like"/>
</dbReference>
<dbReference type="InterPro" id="IPR011545">
    <property type="entry name" value="DEAD/DEAH_box_helicase_dom"/>
</dbReference>
<dbReference type="InterPro" id="IPR014001">
    <property type="entry name" value="Helicase_ATP-bd"/>
</dbReference>
<dbReference type="CDD" id="cd17923">
    <property type="entry name" value="DEXHc_Hrq1-like"/>
    <property type="match status" value="1"/>
</dbReference>
<evidence type="ECO:0000313" key="6">
    <source>
        <dbReference type="Proteomes" id="UP000653692"/>
    </source>
</evidence>
<dbReference type="GO" id="GO:0043138">
    <property type="term" value="F:3'-5' DNA helicase activity"/>
    <property type="evidence" value="ECO:0007669"/>
    <property type="project" value="TreeGrafter"/>
</dbReference>
<dbReference type="GO" id="GO:0005524">
    <property type="term" value="F:ATP binding"/>
    <property type="evidence" value="ECO:0007669"/>
    <property type="project" value="UniProtKB-KW"/>
</dbReference>
<sequence>MKELFSKLESEIVAIRQFPPREGQYGEFTFKNPEIAKLVEDLGFRLYKHQVEALNALYSGKNIVVTTPTASGKSEIFRLAIFDSYLSNPHNTYLLIYPTRALINNQYEKFSFENFHFFRITKKTVNAKILTGDVELSERRAILREKPRVIFTTPDMLHHHILRNLKDYEWLLRNLRYLVVDELHVYRGVFGTNAAYVFRRLLRALKRFGVKPQVIALSATLRNPKEFAENFFNLEFEAITKATNPFPERYLVFFEPRRLNEMHLLKAIVEELAEKGIKTLVFFDSRKGTEKLMRFLLSSPAVYKTSTYKGTLPKNIRWEIERDFKEGKLLILLTTNALELGIDVGDLDAVINYGIPPDGLFSLIQRFGRAGRLKERVAINGIVLRRNGLDYYYKEHLDELVERLEKGIIEYMPVNLKNRLVAKKHLHYLLTELKVIEWDELNDFEKAVAKELIKEKKVKLHQNPLTRKKELRILRPAFSYSSIRTASDESYFLVLDEPWVRHRLQERNLLRFVNWLKLKGYLIEEVDKPEYYRSLLPGMAYFSRGELYMAKDMLKIGKFHFIFVRQLNRFWEVETFASKREEVEILESYGEKQFRDVEIHIGRLRVRHRYWGFAVKGRDTPLYLQELLKLKEEGILKGKIYAPLVGGLEAVNLDELSDEEWKILDWGRFAKVEFEKPHEREFETDGIWFVFPDRIREVTREEFHEFFGIALEQGDLAFSIYEHLDRRKLFPELLGATTYYIRKTIEDILEKAKVKDDELALAIKKMIDSKDGIGNGLHAIEHNMIKIAPIFTYIDSRELGGYSYESFPNPPHLGMPVVFIYDGNEGGFGLAEILYENAEKLMEKSFEHLKSCRCRDGCPLCVYSPKCGTFNEFLDKWQAIKIWEKTLKC</sequence>
<feature type="domain" description="Helicase C-terminal" evidence="4">
    <location>
        <begin position="264"/>
        <end position="420"/>
    </location>
</feature>
<proteinExistence type="predicted"/>
<dbReference type="GO" id="GO:0006289">
    <property type="term" value="P:nucleotide-excision repair"/>
    <property type="evidence" value="ECO:0007669"/>
    <property type="project" value="TreeGrafter"/>
</dbReference>
<keyword evidence="5" id="KW-0347">Helicase</keyword>
<evidence type="ECO:0000259" key="4">
    <source>
        <dbReference type="PROSITE" id="PS51194"/>
    </source>
</evidence>
<dbReference type="CDD" id="cd18797">
    <property type="entry name" value="SF2_C_Hrq"/>
    <property type="match status" value="1"/>
</dbReference>
<dbReference type="PANTHER" id="PTHR47957:SF3">
    <property type="entry name" value="ATP-DEPENDENT HELICASE HRQ1"/>
    <property type="match status" value="1"/>
</dbReference>
<dbReference type="PROSITE" id="PS51194">
    <property type="entry name" value="HELICASE_CTER"/>
    <property type="match status" value="1"/>
</dbReference>
<dbReference type="Pfam" id="PF09369">
    <property type="entry name" value="MZB"/>
    <property type="match status" value="1"/>
</dbReference>
<dbReference type="SMART" id="SM00490">
    <property type="entry name" value="HELICc"/>
    <property type="match status" value="1"/>
</dbReference>
<dbReference type="PANTHER" id="PTHR47957">
    <property type="entry name" value="ATP-DEPENDENT HELICASE HRQ1"/>
    <property type="match status" value="1"/>
</dbReference>